<dbReference type="InterPro" id="IPR026057">
    <property type="entry name" value="TBL_C"/>
</dbReference>
<comment type="caution">
    <text evidence="11">The sequence shown here is derived from an EMBL/GenBank/DDBJ whole genome shotgun (WGS) entry which is preliminary data.</text>
</comment>
<proteinExistence type="inferred from homology"/>
<keyword evidence="3 8" id="KW-0812">Transmembrane</keyword>
<evidence type="ECO:0000256" key="8">
    <source>
        <dbReference type="SAM" id="Phobius"/>
    </source>
</evidence>
<evidence type="ECO:0000256" key="5">
    <source>
        <dbReference type="ARBA" id="ARBA00022989"/>
    </source>
</evidence>
<dbReference type="Proteomes" id="UP001459277">
    <property type="component" value="Unassembled WGS sequence"/>
</dbReference>
<comment type="subcellular location">
    <subcellularLocation>
        <location evidence="1">Membrane</location>
        <topology evidence="1">Single-pass membrane protein</topology>
    </subcellularLocation>
</comment>
<dbReference type="PANTHER" id="PTHR13533">
    <property type="entry name" value="N-ACETYLNEURAMINATE 9-O-ACETYLTRANSFERASE"/>
    <property type="match status" value="1"/>
</dbReference>
<evidence type="ECO:0000256" key="7">
    <source>
        <dbReference type="SAM" id="MobiDB-lite"/>
    </source>
</evidence>
<dbReference type="GO" id="GO:0045492">
    <property type="term" value="P:xylan biosynthetic process"/>
    <property type="evidence" value="ECO:0007669"/>
    <property type="project" value="TreeGrafter"/>
</dbReference>
<protein>
    <recommendedName>
        <fullName evidence="13">Trichome birefringence-like N-terminal domain-containing protein</fullName>
    </recommendedName>
</protein>
<dbReference type="Pfam" id="PF14416">
    <property type="entry name" value="PMR5N"/>
    <property type="match status" value="1"/>
</dbReference>
<organism evidence="11 12">
    <name type="scientific">Lithocarpus litseifolius</name>
    <dbReference type="NCBI Taxonomy" id="425828"/>
    <lineage>
        <taxon>Eukaryota</taxon>
        <taxon>Viridiplantae</taxon>
        <taxon>Streptophyta</taxon>
        <taxon>Embryophyta</taxon>
        <taxon>Tracheophyta</taxon>
        <taxon>Spermatophyta</taxon>
        <taxon>Magnoliopsida</taxon>
        <taxon>eudicotyledons</taxon>
        <taxon>Gunneridae</taxon>
        <taxon>Pentapetalae</taxon>
        <taxon>rosids</taxon>
        <taxon>fabids</taxon>
        <taxon>Fagales</taxon>
        <taxon>Fagaceae</taxon>
        <taxon>Lithocarpus</taxon>
    </lineage>
</organism>
<gene>
    <name evidence="11" type="ORF">SO802_030123</name>
</gene>
<dbReference type="GO" id="GO:0005794">
    <property type="term" value="C:Golgi apparatus"/>
    <property type="evidence" value="ECO:0007669"/>
    <property type="project" value="TreeGrafter"/>
</dbReference>
<dbReference type="AlphaFoldDB" id="A0AAW2BYL7"/>
<evidence type="ECO:0000256" key="3">
    <source>
        <dbReference type="ARBA" id="ARBA00022692"/>
    </source>
</evidence>
<keyword evidence="5 8" id="KW-1133">Transmembrane helix</keyword>
<dbReference type="InterPro" id="IPR025846">
    <property type="entry name" value="TBL_N"/>
</dbReference>
<reference evidence="11 12" key="1">
    <citation type="submission" date="2024-01" db="EMBL/GenBank/DDBJ databases">
        <title>A telomere-to-telomere, gap-free genome of sweet tea (Lithocarpus litseifolius).</title>
        <authorList>
            <person name="Zhou J."/>
        </authorList>
    </citation>
    <scope>NUCLEOTIDE SEQUENCE [LARGE SCALE GENOMIC DNA]</scope>
    <source>
        <strain evidence="11">Zhou-2022a</strain>
        <tissue evidence="11">Leaf</tissue>
    </source>
</reference>
<evidence type="ECO:0000256" key="4">
    <source>
        <dbReference type="ARBA" id="ARBA00022968"/>
    </source>
</evidence>
<keyword evidence="6 8" id="KW-0472">Membrane</keyword>
<dbReference type="GO" id="GO:0009834">
    <property type="term" value="P:plant-type secondary cell wall biogenesis"/>
    <property type="evidence" value="ECO:0007669"/>
    <property type="project" value="TreeGrafter"/>
</dbReference>
<evidence type="ECO:0000313" key="12">
    <source>
        <dbReference type="Proteomes" id="UP001459277"/>
    </source>
</evidence>
<keyword evidence="4" id="KW-0735">Signal-anchor</keyword>
<evidence type="ECO:0000313" key="11">
    <source>
        <dbReference type="EMBL" id="KAK9989884.1"/>
    </source>
</evidence>
<accession>A0AAW2BYL7</accession>
<feature type="domain" description="Trichome birefringence-like C-terminal" evidence="9">
    <location>
        <begin position="263"/>
        <end position="545"/>
    </location>
</feature>
<evidence type="ECO:0000256" key="6">
    <source>
        <dbReference type="ARBA" id="ARBA00023136"/>
    </source>
</evidence>
<dbReference type="PANTHER" id="PTHR13533:SF32">
    <property type="entry name" value="PROTEIN TRICHOME BIREFRINGENCE-LIKE 14"/>
    <property type="match status" value="1"/>
</dbReference>
<dbReference type="GO" id="GO:0016020">
    <property type="term" value="C:membrane"/>
    <property type="evidence" value="ECO:0007669"/>
    <property type="project" value="UniProtKB-SubCell"/>
</dbReference>
<feature type="transmembrane region" description="Helical" evidence="8">
    <location>
        <begin position="12"/>
        <end position="31"/>
    </location>
</feature>
<feature type="domain" description="Trichome birefringence-like N-terminal" evidence="10">
    <location>
        <begin position="207"/>
        <end position="260"/>
    </location>
</feature>
<comment type="similarity">
    <text evidence="2">Belongs to the PC-esterase family. TBL subfamily.</text>
</comment>
<evidence type="ECO:0000259" key="10">
    <source>
        <dbReference type="Pfam" id="PF14416"/>
    </source>
</evidence>
<dbReference type="EMBL" id="JAZDWU010000010">
    <property type="protein sequence ID" value="KAK9989884.1"/>
    <property type="molecule type" value="Genomic_DNA"/>
</dbReference>
<dbReference type="GO" id="GO:0016407">
    <property type="term" value="F:acetyltransferase activity"/>
    <property type="evidence" value="ECO:0007669"/>
    <property type="project" value="TreeGrafter"/>
</dbReference>
<sequence length="547" mass="61308">MMKGGLYGLRARELAMVTIVLMCTTFLIWAWEKTPLLTAFMPPQTHLQLTPDVIVNKPVAGVVFSESQIIVGKDVSSFPEKLTENDEELNLDLADPENSVQSSPTRQEINSDLLTTTDQNGEIRTNVSEEEEEAKDKQIQEAEKKGGVEGPTSPTEVEGKHLKMVDQNSKQVGPILDMVTRTGSPSSSSVVGGKDDRNLTILKENQACNYAKGKWVPDNNRPLYSGFDCKQWLSGMWACRLTQRTDFAYEKLRWQPKYCQMEEFEGSKFLRKMQGKTLAFVGDSLGRQQYQSLMCMITGGKERHDVIDVGNEYGIIQARGNARPNGWAYRFPSTNTTILYYWSASLCDVEPIDKTNPTTDYAMHLDRPPAFLRQFLHKFDVLVLNTGHHWNRGKLIANKWVMYVGGVPNTNKDLAMIWKAKNLTVYSIVDWVNSQLPKYPGLKAFYRTISPRHFVGGDWNTGGSCDKTTPMSVGIEVLQDKSSDESAAGAVKGTGVKLLDITALSQLRDEGHISRFSQSARSGVQDCLHWCLPGVPDTWNEILFAQI</sequence>
<feature type="compositionally biased region" description="Polar residues" evidence="7">
    <location>
        <begin position="99"/>
        <end position="126"/>
    </location>
</feature>
<feature type="compositionally biased region" description="Basic and acidic residues" evidence="7">
    <location>
        <begin position="134"/>
        <end position="147"/>
    </location>
</feature>
<feature type="region of interest" description="Disordered" evidence="7">
    <location>
        <begin position="94"/>
        <end position="156"/>
    </location>
</feature>
<evidence type="ECO:0000259" key="9">
    <source>
        <dbReference type="Pfam" id="PF13839"/>
    </source>
</evidence>
<evidence type="ECO:0008006" key="13">
    <source>
        <dbReference type="Google" id="ProtNLM"/>
    </source>
</evidence>
<dbReference type="Pfam" id="PF13839">
    <property type="entry name" value="PC-Esterase"/>
    <property type="match status" value="1"/>
</dbReference>
<evidence type="ECO:0000256" key="2">
    <source>
        <dbReference type="ARBA" id="ARBA00007727"/>
    </source>
</evidence>
<dbReference type="GO" id="GO:0010411">
    <property type="term" value="P:xyloglucan metabolic process"/>
    <property type="evidence" value="ECO:0007669"/>
    <property type="project" value="TreeGrafter"/>
</dbReference>
<keyword evidence="12" id="KW-1185">Reference proteome</keyword>
<evidence type="ECO:0000256" key="1">
    <source>
        <dbReference type="ARBA" id="ARBA00004167"/>
    </source>
</evidence>
<name>A0AAW2BYL7_9ROSI</name>